<dbReference type="EMBL" id="JAMKFB020000016">
    <property type="protein sequence ID" value="KAL0171881.1"/>
    <property type="molecule type" value="Genomic_DNA"/>
</dbReference>
<dbReference type="Proteomes" id="UP001529510">
    <property type="component" value="Unassembled WGS sequence"/>
</dbReference>
<sequence length="91" mass="9841">DQQCAYNSTARAASCKGYKEIPEGNERALTAAVAKVGPVSVGIDAMQSTFLYYKSGVYYDPNCNKDDVNHAVLAVGYGATPKGKKYWIVKN</sequence>
<dbReference type="SUPFAM" id="SSF54001">
    <property type="entry name" value="Cysteine proteinases"/>
    <property type="match status" value="1"/>
</dbReference>
<gene>
    <name evidence="3" type="ORF">M9458_032192</name>
</gene>
<protein>
    <recommendedName>
        <fullName evidence="2">Peptidase C1A papain C-terminal domain-containing protein</fullName>
    </recommendedName>
</protein>
<dbReference type="InterPro" id="IPR013128">
    <property type="entry name" value="Peptidase_C1A"/>
</dbReference>
<accession>A0ABD0PE30</accession>
<dbReference type="InterPro" id="IPR038765">
    <property type="entry name" value="Papain-like_cys_pep_sf"/>
</dbReference>
<evidence type="ECO:0000313" key="3">
    <source>
        <dbReference type="EMBL" id="KAL0171881.1"/>
    </source>
</evidence>
<reference evidence="3 4" key="1">
    <citation type="submission" date="2024-05" db="EMBL/GenBank/DDBJ databases">
        <title>Genome sequencing and assembly of Indian major carp, Cirrhinus mrigala (Hamilton, 1822).</title>
        <authorList>
            <person name="Mohindra V."/>
            <person name="Chowdhury L.M."/>
            <person name="Lal K."/>
            <person name="Jena J.K."/>
        </authorList>
    </citation>
    <scope>NUCLEOTIDE SEQUENCE [LARGE SCALE GENOMIC DNA]</scope>
    <source>
        <strain evidence="3">CM1030</strain>
        <tissue evidence="3">Blood</tissue>
    </source>
</reference>
<evidence type="ECO:0000313" key="4">
    <source>
        <dbReference type="Proteomes" id="UP001529510"/>
    </source>
</evidence>
<name>A0ABD0PE30_CIRMR</name>
<feature type="non-terminal residue" evidence="3">
    <location>
        <position position="1"/>
    </location>
</feature>
<dbReference type="PANTHER" id="PTHR12411">
    <property type="entry name" value="CYSTEINE PROTEASE FAMILY C1-RELATED"/>
    <property type="match status" value="1"/>
</dbReference>
<dbReference type="Gene3D" id="3.90.70.10">
    <property type="entry name" value="Cysteine proteinases"/>
    <property type="match status" value="1"/>
</dbReference>
<dbReference type="InterPro" id="IPR025660">
    <property type="entry name" value="Pept_his_AS"/>
</dbReference>
<dbReference type="AlphaFoldDB" id="A0ABD0PE30"/>
<comment type="similarity">
    <text evidence="1">Belongs to the peptidase C1 family.</text>
</comment>
<keyword evidence="4" id="KW-1185">Reference proteome</keyword>
<organism evidence="3 4">
    <name type="scientific">Cirrhinus mrigala</name>
    <name type="common">Mrigala</name>
    <dbReference type="NCBI Taxonomy" id="683832"/>
    <lineage>
        <taxon>Eukaryota</taxon>
        <taxon>Metazoa</taxon>
        <taxon>Chordata</taxon>
        <taxon>Craniata</taxon>
        <taxon>Vertebrata</taxon>
        <taxon>Euteleostomi</taxon>
        <taxon>Actinopterygii</taxon>
        <taxon>Neopterygii</taxon>
        <taxon>Teleostei</taxon>
        <taxon>Ostariophysi</taxon>
        <taxon>Cypriniformes</taxon>
        <taxon>Cyprinidae</taxon>
        <taxon>Labeoninae</taxon>
        <taxon>Labeonini</taxon>
        <taxon>Cirrhinus</taxon>
    </lineage>
</organism>
<dbReference type="PROSITE" id="PS00639">
    <property type="entry name" value="THIOL_PROTEASE_HIS"/>
    <property type="match status" value="1"/>
</dbReference>
<feature type="non-terminal residue" evidence="3">
    <location>
        <position position="91"/>
    </location>
</feature>
<proteinExistence type="inferred from homology"/>
<dbReference type="InterPro" id="IPR000668">
    <property type="entry name" value="Peptidase_C1A_C"/>
</dbReference>
<evidence type="ECO:0000259" key="2">
    <source>
        <dbReference type="Pfam" id="PF00112"/>
    </source>
</evidence>
<dbReference type="Pfam" id="PF00112">
    <property type="entry name" value="Peptidase_C1"/>
    <property type="match status" value="1"/>
</dbReference>
<comment type="caution">
    <text evidence="3">The sequence shown here is derived from an EMBL/GenBank/DDBJ whole genome shotgun (WGS) entry which is preliminary data.</text>
</comment>
<feature type="domain" description="Peptidase C1A papain C-terminal" evidence="2">
    <location>
        <begin position="2"/>
        <end position="91"/>
    </location>
</feature>
<evidence type="ECO:0000256" key="1">
    <source>
        <dbReference type="ARBA" id="ARBA00008455"/>
    </source>
</evidence>